<dbReference type="RefSeq" id="WP_209142192.1">
    <property type="nucleotide sequence ID" value="NZ_JAGHKO010000011.1"/>
</dbReference>
<dbReference type="PANTHER" id="PTHR21064">
    <property type="entry name" value="AMINOGLYCOSIDE PHOSPHOTRANSFERASE DOMAIN-CONTAINING PROTEIN-RELATED"/>
    <property type="match status" value="1"/>
</dbReference>
<gene>
    <name evidence="2" type="ORF">J7I42_27315</name>
</gene>
<sequence>MFNKILFHFGLTPDQYSVEPFGSGLINHTWKVSPVNGQDCFILQKINSAVFKHPFDIAANMTSLGNHLRQHYPTYLFAGALPTTTGDYLYVDEQQQHFRLLPFVPNSHSLDRVNTPEQAFEAARQFARFTHLLSGFDTGVLKITIPQFHDLSLRYNQFTTALINGNPERIRESADLIRYLEQQQSLVHTYEQIKNNPSFRLRVIHHDTKISNVLFDSRYQGLCVIDLDTVMPGYFISDVGDMMRTYLSPVSEEEKNFALITIRDSFFTAIAHGYLEELRFELTPTEKEHFVYAGQFMIYMQALRFLTDHLNNDVYYGARYEGHNFMRAQNQAVLLQQYNSKSNLFNEIISTI</sequence>
<accession>A0ABS3Z3R2</accession>
<dbReference type="EMBL" id="JAGHKO010000011">
    <property type="protein sequence ID" value="MBO9204026.1"/>
    <property type="molecule type" value="Genomic_DNA"/>
</dbReference>
<dbReference type="InterPro" id="IPR050249">
    <property type="entry name" value="Pseudomonas-type_ThrB"/>
</dbReference>
<dbReference type="Pfam" id="PF01636">
    <property type="entry name" value="APH"/>
    <property type="match status" value="1"/>
</dbReference>
<evidence type="ECO:0000313" key="2">
    <source>
        <dbReference type="EMBL" id="MBO9204026.1"/>
    </source>
</evidence>
<protein>
    <submittedName>
        <fullName evidence="2">Aminoglycoside phosphotransferase family protein</fullName>
    </submittedName>
</protein>
<evidence type="ECO:0000259" key="1">
    <source>
        <dbReference type="Pfam" id="PF01636"/>
    </source>
</evidence>
<dbReference type="PANTHER" id="PTHR21064:SF5">
    <property type="entry name" value="SLR1880 PROTEIN"/>
    <property type="match status" value="1"/>
</dbReference>
<dbReference type="Proteomes" id="UP000677244">
    <property type="component" value="Unassembled WGS sequence"/>
</dbReference>
<dbReference type="InterPro" id="IPR002575">
    <property type="entry name" value="Aminoglycoside_PTrfase"/>
</dbReference>
<dbReference type="InterPro" id="IPR011009">
    <property type="entry name" value="Kinase-like_dom_sf"/>
</dbReference>
<feature type="domain" description="Aminoglycoside phosphotransferase" evidence="1">
    <location>
        <begin position="18"/>
        <end position="247"/>
    </location>
</feature>
<organism evidence="2 3">
    <name type="scientific">Niastella soli</name>
    <dbReference type="NCBI Taxonomy" id="2821487"/>
    <lineage>
        <taxon>Bacteria</taxon>
        <taxon>Pseudomonadati</taxon>
        <taxon>Bacteroidota</taxon>
        <taxon>Chitinophagia</taxon>
        <taxon>Chitinophagales</taxon>
        <taxon>Chitinophagaceae</taxon>
        <taxon>Niastella</taxon>
    </lineage>
</organism>
<reference evidence="2 3" key="1">
    <citation type="submission" date="2021-03" db="EMBL/GenBank/DDBJ databases">
        <title>Assistant Professor.</title>
        <authorList>
            <person name="Huq M.A."/>
        </authorList>
    </citation>
    <scope>NUCLEOTIDE SEQUENCE [LARGE SCALE GENOMIC DNA]</scope>
    <source>
        <strain evidence="2 3">MAH-29</strain>
    </source>
</reference>
<name>A0ABS3Z3R2_9BACT</name>
<evidence type="ECO:0000313" key="3">
    <source>
        <dbReference type="Proteomes" id="UP000677244"/>
    </source>
</evidence>
<dbReference type="Gene3D" id="3.90.1200.10">
    <property type="match status" value="1"/>
</dbReference>
<comment type="caution">
    <text evidence="2">The sequence shown here is derived from an EMBL/GenBank/DDBJ whole genome shotgun (WGS) entry which is preliminary data.</text>
</comment>
<dbReference type="SUPFAM" id="SSF56112">
    <property type="entry name" value="Protein kinase-like (PK-like)"/>
    <property type="match status" value="1"/>
</dbReference>
<proteinExistence type="predicted"/>
<keyword evidence="3" id="KW-1185">Reference proteome</keyword>